<gene>
    <name evidence="2" type="ORF">SAMN05421867_107119</name>
</gene>
<accession>A0A1I0YEN0</accession>
<feature type="region of interest" description="Disordered" evidence="1">
    <location>
        <begin position="80"/>
        <end position="107"/>
    </location>
</feature>
<organism evidence="2 3">
    <name type="scientific">Cellulomonas marina</name>
    <dbReference type="NCBI Taxonomy" id="988821"/>
    <lineage>
        <taxon>Bacteria</taxon>
        <taxon>Bacillati</taxon>
        <taxon>Actinomycetota</taxon>
        <taxon>Actinomycetes</taxon>
        <taxon>Micrococcales</taxon>
        <taxon>Cellulomonadaceae</taxon>
        <taxon>Cellulomonas</taxon>
    </lineage>
</organism>
<protein>
    <submittedName>
        <fullName evidence="2">Uncharacterized protein</fullName>
    </submittedName>
</protein>
<evidence type="ECO:0000313" key="2">
    <source>
        <dbReference type="EMBL" id="SFB11849.1"/>
    </source>
</evidence>
<dbReference type="Proteomes" id="UP000199012">
    <property type="component" value="Unassembled WGS sequence"/>
</dbReference>
<reference evidence="3" key="1">
    <citation type="submission" date="2016-10" db="EMBL/GenBank/DDBJ databases">
        <authorList>
            <person name="Varghese N."/>
            <person name="Submissions S."/>
        </authorList>
    </citation>
    <scope>NUCLEOTIDE SEQUENCE [LARGE SCALE GENOMIC DNA]</scope>
    <source>
        <strain evidence="3">CGMCC 4.6945</strain>
    </source>
</reference>
<proteinExistence type="predicted"/>
<dbReference type="AlphaFoldDB" id="A0A1I0YEN0"/>
<evidence type="ECO:0000313" key="3">
    <source>
        <dbReference type="Proteomes" id="UP000199012"/>
    </source>
</evidence>
<name>A0A1I0YEN0_9CELL</name>
<evidence type="ECO:0000256" key="1">
    <source>
        <dbReference type="SAM" id="MobiDB-lite"/>
    </source>
</evidence>
<keyword evidence="3" id="KW-1185">Reference proteome</keyword>
<dbReference type="STRING" id="988821.SAMN05421867_107119"/>
<dbReference type="RefSeq" id="WP_090032642.1">
    <property type="nucleotide sequence ID" value="NZ_BONM01000008.1"/>
</dbReference>
<dbReference type="EMBL" id="FOKA01000007">
    <property type="protein sequence ID" value="SFB11849.1"/>
    <property type="molecule type" value="Genomic_DNA"/>
</dbReference>
<sequence length="107" mass="10572">MPLSPSSAPGADLPVDVLVLLHHAAVAVASAQAALPPGLDDAWRGPAADGATERLTRLRVGLAALRDVVDDLPGAVRAAAGGGAGGASVAPWPTAAPASWRSSRGWP</sequence>